<dbReference type="GO" id="GO:0000155">
    <property type="term" value="F:phosphorelay sensor kinase activity"/>
    <property type="evidence" value="ECO:0007669"/>
    <property type="project" value="InterPro"/>
</dbReference>
<dbReference type="EMBL" id="CP147711">
    <property type="protein sequence ID" value="WXC78132.1"/>
    <property type="molecule type" value="Genomic_DNA"/>
</dbReference>
<dbReference type="InterPro" id="IPR004358">
    <property type="entry name" value="Sig_transdc_His_kin-like_C"/>
</dbReference>
<accession>A0A973VY83</accession>
<feature type="domain" description="Response regulatory" evidence="9">
    <location>
        <begin position="699"/>
        <end position="815"/>
    </location>
</feature>
<dbReference type="Pfam" id="PF02518">
    <property type="entry name" value="HATPase_c"/>
    <property type="match status" value="1"/>
</dbReference>
<name>A0A973VY83_9BRAD</name>
<dbReference type="PANTHER" id="PTHR43065:SF42">
    <property type="entry name" value="TWO-COMPONENT SENSOR PPRA"/>
    <property type="match status" value="1"/>
</dbReference>
<dbReference type="NCBIfam" id="NF010411">
    <property type="entry name" value="PRK13837.1"/>
    <property type="match status" value="1"/>
</dbReference>
<evidence type="ECO:0000259" key="9">
    <source>
        <dbReference type="PROSITE" id="PS50110"/>
    </source>
</evidence>
<dbReference type="Gene3D" id="3.40.50.2300">
    <property type="match status" value="1"/>
</dbReference>
<evidence type="ECO:0000259" key="8">
    <source>
        <dbReference type="PROSITE" id="PS50109"/>
    </source>
</evidence>
<reference evidence="11" key="3">
    <citation type="submission" date="2024-03" db="EMBL/GenBank/DDBJ databases">
        <authorList>
            <person name="Bromfield E.S.P."/>
            <person name="Cloutier S."/>
        </authorList>
    </citation>
    <scope>NUCLEOTIDE SEQUENCE</scope>
    <source>
        <strain evidence="11">5S5</strain>
    </source>
</reference>
<keyword evidence="5 10" id="KW-0418">Kinase</keyword>
<dbReference type="InterPro" id="IPR001789">
    <property type="entry name" value="Sig_transdc_resp-reg_receiver"/>
</dbReference>
<evidence type="ECO:0000256" key="6">
    <source>
        <dbReference type="PROSITE-ProRule" id="PRU00169"/>
    </source>
</evidence>
<dbReference type="PROSITE" id="PS50110">
    <property type="entry name" value="RESPONSE_REGULATORY"/>
    <property type="match status" value="1"/>
</dbReference>
<dbReference type="Gene3D" id="3.30.450.40">
    <property type="match status" value="1"/>
</dbReference>
<dbReference type="CDD" id="cd00082">
    <property type="entry name" value="HisKA"/>
    <property type="match status" value="1"/>
</dbReference>
<dbReference type="SUPFAM" id="SSF55781">
    <property type="entry name" value="GAF domain-like"/>
    <property type="match status" value="1"/>
</dbReference>
<dbReference type="Proteomes" id="UP001432046">
    <property type="component" value="Chromosome"/>
</dbReference>
<dbReference type="EMBL" id="JAAOLE020000001">
    <property type="protein sequence ID" value="NVI43794.1"/>
    <property type="molecule type" value="Genomic_DNA"/>
</dbReference>
<keyword evidence="7" id="KW-0472">Membrane</keyword>
<dbReference type="EC" id="2.7.13.3" evidence="2"/>
<feature type="transmembrane region" description="Helical" evidence="7">
    <location>
        <begin position="245"/>
        <end position="265"/>
    </location>
</feature>
<sequence length="823" mass="89047">MRNLPFILGVSFLLALLTWLLWRGIDTNASAYAVTLQTLDEYALAEASLHRDVLQARAGLLRDYDAFAVDARAMDDAVSRLRSHARAEGLDPKRVDQLAAAVVEQQELLERFKTSNALLQNSLSYVGLLSTSPAFLANDVQLAPATGALAAAILYLSRDTSSGAMRALQEKVDQFAQQTPTTGPDVEPARAMLAHARLLYEQLPAVDETLKAFIAAASTHALEEVREVFSRHRSVVEAGEQRYRLLLYVVSLLLLVMLVILGLRLRARAVALSRRAAFEHVIAENSTRLINCSPAETGTRLKQVLGEFSRIIDADRAYVVLDERPIRVHAWSKDGVTFPPGWPRRALAVAEQLGAGDGVTIADASALPAGTIRDALAGTGVRAWACLPLVRPGRVQGIMGFDRFRPIRNSVSPIPLARLASDAVANALEREFLERERTKLAMRLERARRMQMIGSLASGIAHNFNNIIGAILGYSEMAEPQITRGSKPAQHIDEIRRAAERGRDLVDNILTFGRRSDGRARPVQVRTLLNEAASLLRASLPSDVELVFEDVPADVAVSGEPAQLQQVILNLCTNAAQATNDGGCVRVAVKQEQIAAFVEMSEGGLSPGRYVCLSVSDNGSGIDERVARRMFEPFFTTRVAGTGLGLATVREIVRDHDGAINVQSEPGCGSRFEVWLPAVAADSIAADGLSALPLGRGETVLIVESERERLLRDEEKLAALGYEPVGFEVAADALAACRSDSARFDIILVGHASRPQGGVELARALHEVSPLQPVLLAVATAADVSVDLMTDAGISEVLHWPLDNAELAAALDRCLRTPARLQP</sequence>
<evidence type="ECO:0000256" key="2">
    <source>
        <dbReference type="ARBA" id="ARBA00012438"/>
    </source>
</evidence>
<dbReference type="InterPro" id="IPR029016">
    <property type="entry name" value="GAF-like_dom_sf"/>
</dbReference>
<evidence type="ECO:0000256" key="3">
    <source>
        <dbReference type="ARBA" id="ARBA00022553"/>
    </source>
</evidence>
<dbReference type="InterPro" id="IPR005467">
    <property type="entry name" value="His_kinase_dom"/>
</dbReference>
<dbReference type="InterPro" id="IPR011006">
    <property type="entry name" value="CheY-like_superfamily"/>
</dbReference>
<dbReference type="SMART" id="SM00065">
    <property type="entry name" value="GAF"/>
    <property type="match status" value="1"/>
</dbReference>
<feature type="domain" description="Histidine kinase" evidence="8">
    <location>
        <begin position="459"/>
        <end position="680"/>
    </location>
</feature>
<dbReference type="SUPFAM" id="SSF47384">
    <property type="entry name" value="Homodimeric domain of signal transducing histidine kinase"/>
    <property type="match status" value="1"/>
</dbReference>
<evidence type="ECO:0000313" key="10">
    <source>
        <dbReference type="EMBL" id="NVI43794.1"/>
    </source>
</evidence>
<dbReference type="AlphaFoldDB" id="A0A973VY83"/>
<reference evidence="10" key="1">
    <citation type="submission" date="2020-06" db="EMBL/GenBank/DDBJ databases">
        <title>Whole Genome Sequence of Bradyrhizobium sp. Strain 1S1.</title>
        <authorList>
            <person name="Bromfield E.S.P."/>
            <person name="Cloutier S."/>
        </authorList>
    </citation>
    <scope>NUCLEOTIDE SEQUENCE [LARGE SCALE GENOMIC DNA]</scope>
    <source>
        <strain evidence="10">1S1</strain>
    </source>
</reference>
<reference evidence="11" key="2">
    <citation type="journal article" date="2021" name="Int. J. Syst. Evol. Microbiol.">
        <title>Bradyrhizobium septentrionale sp. nov. (sv. septentrionale) and Bradyrhizobium quebecense sp. nov. (sv. septentrionale) associated with legumes native to Canada possess rearranged symbiosis genes and numerous insertion sequences.</title>
        <authorList>
            <person name="Bromfield E.S.P."/>
            <person name="Cloutier S."/>
        </authorList>
    </citation>
    <scope>NUCLEOTIDE SEQUENCE</scope>
    <source>
        <strain evidence="11">5S5</strain>
    </source>
</reference>
<evidence type="ECO:0000313" key="12">
    <source>
        <dbReference type="Proteomes" id="UP001432046"/>
    </source>
</evidence>
<dbReference type="PANTHER" id="PTHR43065">
    <property type="entry name" value="SENSOR HISTIDINE KINASE"/>
    <property type="match status" value="1"/>
</dbReference>
<dbReference type="Gene3D" id="1.10.287.130">
    <property type="match status" value="1"/>
</dbReference>
<keyword evidence="4" id="KW-0808">Transferase</keyword>
<protein>
    <recommendedName>
        <fullName evidence="2">histidine kinase</fullName>
        <ecNumber evidence="2">2.7.13.3</ecNumber>
    </recommendedName>
</protein>
<dbReference type="Gene3D" id="3.30.565.10">
    <property type="entry name" value="Histidine kinase-like ATPase, C-terminal domain"/>
    <property type="match status" value="1"/>
</dbReference>
<dbReference type="InterPro" id="IPR003661">
    <property type="entry name" value="HisK_dim/P_dom"/>
</dbReference>
<dbReference type="InterPro" id="IPR003018">
    <property type="entry name" value="GAF"/>
</dbReference>
<comment type="caution">
    <text evidence="6">Lacks conserved residue(s) required for the propagation of feature annotation.</text>
</comment>
<proteinExistence type="predicted"/>
<dbReference type="InterPro" id="IPR036097">
    <property type="entry name" value="HisK_dim/P_sf"/>
</dbReference>
<dbReference type="SMART" id="SM00388">
    <property type="entry name" value="HisKA"/>
    <property type="match status" value="1"/>
</dbReference>
<comment type="catalytic activity">
    <reaction evidence="1">
        <text>ATP + protein L-histidine = ADP + protein N-phospho-L-histidine.</text>
        <dbReference type="EC" id="2.7.13.3"/>
    </reaction>
</comment>
<dbReference type="PROSITE" id="PS50109">
    <property type="entry name" value="HIS_KIN"/>
    <property type="match status" value="1"/>
</dbReference>
<evidence type="ECO:0000313" key="11">
    <source>
        <dbReference type="EMBL" id="WXC78132.1"/>
    </source>
</evidence>
<keyword evidence="3" id="KW-0597">Phosphoprotein</keyword>
<keyword evidence="7" id="KW-1133">Transmembrane helix</keyword>
<dbReference type="SUPFAM" id="SSF52172">
    <property type="entry name" value="CheY-like"/>
    <property type="match status" value="1"/>
</dbReference>
<dbReference type="InterPro" id="IPR045812">
    <property type="entry name" value="DAHL"/>
</dbReference>
<keyword evidence="12" id="KW-1185">Reference proteome</keyword>
<gene>
    <name evidence="10" type="ORF">HAP48_012765</name>
    <name evidence="11" type="ORF">WDK88_32680</name>
</gene>
<keyword evidence="7" id="KW-0812">Transmembrane</keyword>
<dbReference type="Pfam" id="PF19443">
    <property type="entry name" value="DAHL"/>
    <property type="match status" value="1"/>
</dbReference>
<dbReference type="SUPFAM" id="SSF55874">
    <property type="entry name" value="ATPase domain of HSP90 chaperone/DNA topoisomerase II/histidine kinase"/>
    <property type="match status" value="1"/>
</dbReference>
<dbReference type="Pfam" id="PF00512">
    <property type="entry name" value="HisKA"/>
    <property type="match status" value="1"/>
</dbReference>
<evidence type="ECO:0000256" key="4">
    <source>
        <dbReference type="ARBA" id="ARBA00022679"/>
    </source>
</evidence>
<dbReference type="PRINTS" id="PR00344">
    <property type="entry name" value="BCTRLSENSOR"/>
</dbReference>
<evidence type="ECO:0000256" key="5">
    <source>
        <dbReference type="ARBA" id="ARBA00022777"/>
    </source>
</evidence>
<evidence type="ECO:0000256" key="7">
    <source>
        <dbReference type="SAM" id="Phobius"/>
    </source>
</evidence>
<evidence type="ECO:0000256" key="1">
    <source>
        <dbReference type="ARBA" id="ARBA00000085"/>
    </source>
</evidence>
<dbReference type="RefSeq" id="WP_166203126.1">
    <property type="nucleotide sequence ID" value="NZ_CP088285.1"/>
</dbReference>
<dbReference type="InterPro" id="IPR036890">
    <property type="entry name" value="HATPase_C_sf"/>
</dbReference>
<dbReference type="InterPro" id="IPR003594">
    <property type="entry name" value="HATPase_dom"/>
</dbReference>
<dbReference type="SMART" id="SM00387">
    <property type="entry name" value="HATPase_c"/>
    <property type="match status" value="1"/>
</dbReference>
<organism evidence="10">
    <name type="scientific">Bradyrhizobium septentrionale</name>
    <dbReference type="NCBI Taxonomy" id="1404411"/>
    <lineage>
        <taxon>Bacteria</taxon>
        <taxon>Pseudomonadati</taxon>
        <taxon>Pseudomonadota</taxon>
        <taxon>Alphaproteobacteria</taxon>
        <taxon>Hyphomicrobiales</taxon>
        <taxon>Nitrobacteraceae</taxon>
        <taxon>Bradyrhizobium</taxon>
    </lineage>
</organism>
<dbReference type="Pfam" id="PF01590">
    <property type="entry name" value="GAF"/>
    <property type="match status" value="1"/>
</dbReference>